<evidence type="ECO:0000256" key="3">
    <source>
        <dbReference type="ARBA" id="ARBA00018306"/>
    </source>
</evidence>
<dbReference type="Proteomes" id="UP000230750">
    <property type="component" value="Unassembled WGS sequence"/>
</dbReference>
<comment type="similarity">
    <text evidence="2">Belongs to the PEN-2 family.</text>
</comment>
<organism evidence="9 10">
    <name type="scientific">Stichopus japonicus</name>
    <name type="common">Sea cucumber</name>
    <dbReference type="NCBI Taxonomy" id="307972"/>
    <lineage>
        <taxon>Eukaryota</taxon>
        <taxon>Metazoa</taxon>
        <taxon>Echinodermata</taxon>
        <taxon>Eleutherozoa</taxon>
        <taxon>Echinozoa</taxon>
        <taxon>Holothuroidea</taxon>
        <taxon>Aspidochirotacea</taxon>
        <taxon>Aspidochirotida</taxon>
        <taxon>Stichopodidae</taxon>
        <taxon>Apostichopus</taxon>
    </lineage>
</organism>
<dbReference type="GO" id="GO:0007220">
    <property type="term" value="P:Notch receptor processing"/>
    <property type="evidence" value="ECO:0007669"/>
    <property type="project" value="TreeGrafter"/>
</dbReference>
<name>A0A2G8K6C6_STIJA</name>
<evidence type="ECO:0000313" key="10">
    <source>
        <dbReference type="Proteomes" id="UP000230750"/>
    </source>
</evidence>
<accession>A0A2G8K6C6</accession>
<evidence type="ECO:0000256" key="7">
    <source>
        <dbReference type="ARBA" id="ARBA00023136"/>
    </source>
</evidence>
<reference evidence="9 10" key="1">
    <citation type="journal article" date="2017" name="PLoS Biol.">
        <title>The sea cucumber genome provides insights into morphological evolution and visceral regeneration.</title>
        <authorList>
            <person name="Zhang X."/>
            <person name="Sun L."/>
            <person name="Yuan J."/>
            <person name="Sun Y."/>
            <person name="Gao Y."/>
            <person name="Zhang L."/>
            <person name="Li S."/>
            <person name="Dai H."/>
            <person name="Hamel J.F."/>
            <person name="Liu C."/>
            <person name="Yu Y."/>
            <person name="Liu S."/>
            <person name="Lin W."/>
            <person name="Guo K."/>
            <person name="Jin S."/>
            <person name="Xu P."/>
            <person name="Storey K.B."/>
            <person name="Huan P."/>
            <person name="Zhang T."/>
            <person name="Zhou Y."/>
            <person name="Zhang J."/>
            <person name="Lin C."/>
            <person name="Li X."/>
            <person name="Xing L."/>
            <person name="Huo D."/>
            <person name="Sun M."/>
            <person name="Wang L."/>
            <person name="Mercier A."/>
            <person name="Li F."/>
            <person name="Yang H."/>
            <person name="Xiang J."/>
        </authorList>
    </citation>
    <scope>NUCLEOTIDE SEQUENCE [LARGE SCALE GENOMIC DNA]</scope>
    <source>
        <strain evidence="9">Shaxun</strain>
        <tissue evidence="9">Muscle</tissue>
    </source>
</reference>
<comment type="subcellular location">
    <subcellularLocation>
        <location evidence="1">Membrane</location>
        <topology evidence="1">Multi-pass membrane protein</topology>
    </subcellularLocation>
</comment>
<evidence type="ECO:0000313" key="9">
    <source>
        <dbReference type="EMBL" id="PIK43522.1"/>
    </source>
</evidence>
<dbReference type="STRING" id="307972.A0A2G8K6C6"/>
<evidence type="ECO:0000256" key="4">
    <source>
        <dbReference type="ARBA" id="ARBA00022692"/>
    </source>
</evidence>
<dbReference type="GO" id="GO:0070765">
    <property type="term" value="C:gamma-secretase complex"/>
    <property type="evidence" value="ECO:0007669"/>
    <property type="project" value="TreeGrafter"/>
</dbReference>
<protein>
    <recommendedName>
        <fullName evidence="3">Gamma-secretase subunit PEN-2</fullName>
    </recommendedName>
</protein>
<dbReference type="EMBL" id="MRZV01000843">
    <property type="protein sequence ID" value="PIK43522.1"/>
    <property type="molecule type" value="Genomic_DNA"/>
</dbReference>
<evidence type="ECO:0000256" key="1">
    <source>
        <dbReference type="ARBA" id="ARBA00004141"/>
    </source>
</evidence>
<dbReference type="OrthoDB" id="524898at2759"/>
<evidence type="ECO:0000256" key="8">
    <source>
        <dbReference type="SAM" id="Phobius"/>
    </source>
</evidence>
<keyword evidence="7 8" id="KW-0472">Membrane</keyword>
<dbReference type="PANTHER" id="PTHR16318">
    <property type="entry name" value="GAMMA-SECRETASE SUBUNIT PEN-2"/>
    <property type="match status" value="1"/>
</dbReference>
<proteinExistence type="inferred from homology"/>
<dbReference type="Pfam" id="PF10251">
    <property type="entry name" value="PEN-2"/>
    <property type="match status" value="1"/>
</dbReference>
<dbReference type="InterPro" id="IPR019379">
    <property type="entry name" value="Gamma_Secretase_Asp_P_PEN2"/>
</dbReference>
<keyword evidence="4 8" id="KW-0812">Transmembrane</keyword>
<dbReference type="AlphaFoldDB" id="A0A2G8K6C6"/>
<feature type="transmembrane region" description="Helical" evidence="8">
    <location>
        <begin position="59"/>
        <end position="79"/>
    </location>
</feature>
<gene>
    <name evidence="9" type="ORF">BSL78_19620</name>
</gene>
<keyword evidence="6 8" id="KW-1133">Transmembrane helix</keyword>
<keyword evidence="10" id="KW-1185">Reference proteome</keyword>
<feature type="transmembrane region" description="Helical" evidence="8">
    <location>
        <begin position="20"/>
        <end position="39"/>
    </location>
</feature>
<dbReference type="GO" id="GO:0007219">
    <property type="term" value="P:Notch signaling pathway"/>
    <property type="evidence" value="ECO:0007669"/>
    <property type="project" value="UniProtKB-KW"/>
</dbReference>
<keyword evidence="5" id="KW-0914">Notch signaling pathway</keyword>
<evidence type="ECO:0000256" key="2">
    <source>
        <dbReference type="ARBA" id="ARBA00009607"/>
    </source>
</evidence>
<evidence type="ECO:0000256" key="5">
    <source>
        <dbReference type="ARBA" id="ARBA00022976"/>
    </source>
</evidence>
<evidence type="ECO:0000256" key="6">
    <source>
        <dbReference type="ARBA" id="ARBA00022989"/>
    </source>
</evidence>
<comment type="caution">
    <text evidence="9">The sequence shown here is derived from an EMBL/GenBank/DDBJ whole genome shotgun (WGS) entry which is preliminary data.</text>
</comment>
<dbReference type="PANTHER" id="PTHR16318:SF0">
    <property type="entry name" value="GAMMA-SECRETASE SUBUNIT PEN-2"/>
    <property type="match status" value="1"/>
</dbReference>
<sequence>MPSLERMKNPEKLELCRKYFIIGCFALPFMWFINFVWFFKEGFMRPTYDEQKQIRKYLIWSLIGAILWTIVIITWVTIFQLKRVEWGQTGDRLSLVIPKGML</sequence>